<feature type="signal peptide" evidence="1">
    <location>
        <begin position="1"/>
        <end position="16"/>
    </location>
</feature>
<evidence type="ECO:0000313" key="3">
    <source>
        <dbReference type="Proteomes" id="UP000018688"/>
    </source>
</evidence>
<dbReference type="AlphaFoldDB" id="V8CIX6"/>
<dbReference type="OrthoDB" id="5328533at2"/>
<organism evidence="2 3">
    <name type="scientific">Helicobacter canis NCTC 12740</name>
    <dbReference type="NCBI Taxonomy" id="1357399"/>
    <lineage>
        <taxon>Bacteria</taxon>
        <taxon>Pseudomonadati</taxon>
        <taxon>Campylobacterota</taxon>
        <taxon>Epsilonproteobacteria</taxon>
        <taxon>Campylobacterales</taxon>
        <taxon>Helicobacteraceae</taxon>
        <taxon>Helicobacter</taxon>
    </lineage>
</organism>
<dbReference type="PATRIC" id="fig|1357399.3.peg.298"/>
<sequence length="469" mass="51294">MKKLSMIGLLACFAHASWDSALALGESKESPKSGVFPVIQAEAFNKFALGGDKTSPTESYGYMLGALGLELRAVGESGVIQVGFGGAGAGLAYDSTRKNGDNLGYNYIGYNQGYDGKGEATTTNTRNYYVHNAYLSIAQSVGSGSYDLSLGRFFYDDGSYIASLVEGGKIRYESNSSYDTAPSNFYTELAAISSTALLGDGFFWDYNRVYTPRGLISAKLGFSHSFEKSLLDINAFYYYGISEYSAPGLALEYQTNPYASSSSGFNASTKLNAVFPIYDRLYTQVPVLLGGFLRNENGREEGFTSTILLKQDFDFYKERSNYNLALAVQQNVGFSHARLGLFGSPLGVNIWDNSVYASGPSLNALVYKDAFSTLFFTKANFAKTMLGYKSQYGIGLDGRYTTTPAADEYSLKLTMDISFSQLLTLSLIANYYTSIYRHDSIFASTPSQNIAPNTAINRSYVMTKLSFDF</sequence>
<dbReference type="EMBL" id="AZJJ01000001">
    <property type="protein sequence ID" value="ETD27368.1"/>
    <property type="molecule type" value="Genomic_DNA"/>
</dbReference>
<dbReference type="InterPro" id="IPR003678">
    <property type="entry name" value="Put_OMP"/>
</dbReference>
<reference evidence="2 3" key="1">
    <citation type="submission" date="2013-10" db="EMBL/GenBank/DDBJ databases">
        <title>The Genome Sequence of Helicobacter canis NCTC 12740.</title>
        <authorList>
            <consortium name="The Broad Institute Genomics Platform"/>
            <person name="Earl A."/>
            <person name="Fox J.G."/>
            <person name="Shen Z."/>
            <person name="Young S.K."/>
            <person name="Zeng Q."/>
            <person name="Gargeya S."/>
            <person name="Fitzgerald M."/>
            <person name="Abouelleil A."/>
            <person name="Alvarado L."/>
            <person name="Chapman S.B."/>
            <person name="Gainer-Dewar J."/>
            <person name="Goldberg J."/>
            <person name="Griggs A."/>
            <person name="Gujja S."/>
            <person name="Hansen M."/>
            <person name="Howarth C."/>
            <person name="Imamovic A."/>
            <person name="Ireland A."/>
            <person name="Larimer J."/>
            <person name="McCowan C."/>
            <person name="Murphy C."/>
            <person name="Pearson M."/>
            <person name="Poon T.W."/>
            <person name="Priest M."/>
            <person name="Roberts A."/>
            <person name="Saif S."/>
            <person name="Shea T."/>
            <person name="Sykes S."/>
            <person name="Wortman J."/>
            <person name="Nusbaum C."/>
            <person name="Birren B."/>
        </authorList>
    </citation>
    <scope>NUCLEOTIDE SEQUENCE [LARGE SCALE GENOMIC DNA]</scope>
    <source>
        <strain evidence="2 3">NCTC 12740</strain>
    </source>
</reference>
<accession>V8CIX6</accession>
<proteinExistence type="predicted"/>
<dbReference type="STRING" id="1357399.HMPREF2087_00280"/>
<feature type="chain" id="PRO_5004767655" description="Outer membrane protein" evidence="1">
    <location>
        <begin position="17"/>
        <end position="469"/>
    </location>
</feature>
<dbReference type="Pfam" id="PF02521">
    <property type="entry name" value="HP_OMP_2"/>
    <property type="match status" value="1"/>
</dbReference>
<evidence type="ECO:0000313" key="2">
    <source>
        <dbReference type="EMBL" id="ETD27368.1"/>
    </source>
</evidence>
<name>V8CIX6_9HELI</name>
<dbReference type="HOGENOM" id="CLU_582364_0_0_7"/>
<protein>
    <recommendedName>
        <fullName evidence="4">Outer membrane protein</fullName>
    </recommendedName>
</protein>
<evidence type="ECO:0008006" key="4">
    <source>
        <dbReference type="Google" id="ProtNLM"/>
    </source>
</evidence>
<keyword evidence="1" id="KW-0732">Signal</keyword>
<evidence type="ECO:0000256" key="1">
    <source>
        <dbReference type="SAM" id="SignalP"/>
    </source>
</evidence>
<comment type="caution">
    <text evidence="2">The sequence shown here is derived from an EMBL/GenBank/DDBJ whole genome shotgun (WGS) entry which is preliminary data.</text>
</comment>
<dbReference type="Proteomes" id="UP000018688">
    <property type="component" value="Unassembled WGS sequence"/>
</dbReference>
<gene>
    <name evidence="2" type="ORF">HMPREF2087_00280</name>
</gene>
<keyword evidence="3" id="KW-1185">Reference proteome</keyword>
<dbReference type="RefSeq" id="WP_023929192.1">
    <property type="nucleotide sequence ID" value="NZ_KI669458.1"/>
</dbReference>